<feature type="non-terminal residue" evidence="3">
    <location>
        <position position="301"/>
    </location>
</feature>
<comment type="caution">
    <text evidence="3">The sequence shown here is derived from an EMBL/GenBank/DDBJ whole genome shotgun (WGS) entry which is preliminary data.</text>
</comment>
<evidence type="ECO:0000256" key="1">
    <source>
        <dbReference type="SAM" id="MobiDB-lite"/>
    </source>
</evidence>
<proteinExistence type="predicted"/>
<keyword evidence="2" id="KW-0472">Membrane</keyword>
<accession>A0AAN5IA73</accession>
<dbReference type="EMBL" id="BTRK01000006">
    <property type="protein sequence ID" value="GMR58467.1"/>
    <property type="molecule type" value="Genomic_DNA"/>
</dbReference>
<feature type="transmembrane region" description="Helical" evidence="2">
    <location>
        <begin position="172"/>
        <end position="194"/>
    </location>
</feature>
<feature type="non-terminal residue" evidence="3">
    <location>
        <position position="1"/>
    </location>
</feature>
<sequence>ACKQCTSEPTCSGTCPKVDKGVCNELKCNDPNAKYLKVNNKLDKATCQAHTTEDDQTVFRWMLDQEVVTNATCVSTVHCRDVNPLTLSSKPGAKTGIDMSKSPLKCENENELIEVNGKKATEINCDEKTGEWSITDKDVKQSIAKGSVLSCVVAETTTTALPAGASMGSVEYIAMGVGGIVLIAVIGVIIFCVITQHRKKAKRNAASKIQTINESSKQDPQLKIAVPLYPLPTATMSDPPKKAEPELVEKTMIALTPTIEKPKSLTMKTAVLTPMSERDNGPQQVGEDTLRVIEEDARERK</sequence>
<keyword evidence="4" id="KW-1185">Reference proteome</keyword>
<gene>
    <name evidence="3" type="ORF">PMAYCL1PPCAC_28662</name>
</gene>
<evidence type="ECO:0000256" key="2">
    <source>
        <dbReference type="SAM" id="Phobius"/>
    </source>
</evidence>
<protein>
    <submittedName>
        <fullName evidence="3">Uncharacterized protein</fullName>
    </submittedName>
</protein>
<evidence type="ECO:0000313" key="4">
    <source>
        <dbReference type="Proteomes" id="UP001328107"/>
    </source>
</evidence>
<name>A0AAN5IA73_9BILA</name>
<organism evidence="3 4">
    <name type="scientific">Pristionchus mayeri</name>
    <dbReference type="NCBI Taxonomy" id="1317129"/>
    <lineage>
        <taxon>Eukaryota</taxon>
        <taxon>Metazoa</taxon>
        <taxon>Ecdysozoa</taxon>
        <taxon>Nematoda</taxon>
        <taxon>Chromadorea</taxon>
        <taxon>Rhabditida</taxon>
        <taxon>Rhabditina</taxon>
        <taxon>Diplogasteromorpha</taxon>
        <taxon>Diplogasteroidea</taxon>
        <taxon>Neodiplogasteridae</taxon>
        <taxon>Pristionchus</taxon>
    </lineage>
</organism>
<feature type="region of interest" description="Disordered" evidence="1">
    <location>
        <begin position="273"/>
        <end position="301"/>
    </location>
</feature>
<reference evidence="4" key="1">
    <citation type="submission" date="2022-10" db="EMBL/GenBank/DDBJ databases">
        <title>Genome assembly of Pristionchus species.</title>
        <authorList>
            <person name="Yoshida K."/>
            <person name="Sommer R.J."/>
        </authorList>
    </citation>
    <scope>NUCLEOTIDE SEQUENCE [LARGE SCALE GENOMIC DNA]</scope>
    <source>
        <strain evidence="4">RS5460</strain>
    </source>
</reference>
<evidence type="ECO:0000313" key="3">
    <source>
        <dbReference type="EMBL" id="GMR58467.1"/>
    </source>
</evidence>
<keyword evidence="2" id="KW-0812">Transmembrane</keyword>
<dbReference type="Proteomes" id="UP001328107">
    <property type="component" value="Unassembled WGS sequence"/>
</dbReference>
<dbReference type="AlphaFoldDB" id="A0AAN5IA73"/>
<feature type="compositionally biased region" description="Basic and acidic residues" evidence="1">
    <location>
        <begin position="288"/>
        <end position="301"/>
    </location>
</feature>
<keyword evidence="2" id="KW-1133">Transmembrane helix</keyword>